<evidence type="ECO:0000313" key="3">
    <source>
        <dbReference type="Proteomes" id="UP000314982"/>
    </source>
</evidence>
<keyword evidence="3" id="KW-1185">Reference proteome</keyword>
<organism evidence="2 3">
    <name type="scientific">Hucho hucho</name>
    <name type="common">huchen</name>
    <dbReference type="NCBI Taxonomy" id="62062"/>
    <lineage>
        <taxon>Eukaryota</taxon>
        <taxon>Metazoa</taxon>
        <taxon>Chordata</taxon>
        <taxon>Craniata</taxon>
        <taxon>Vertebrata</taxon>
        <taxon>Euteleostomi</taxon>
        <taxon>Actinopterygii</taxon>
        <taxon>Neopterygii</taxon>
        <taxon>Teleostei</taxon>
        <taxon>Protacanthopterygii</taxon>
        <taxon>Salmoniformes</taxon>
        <taxon>Salmonidae</taxon>
        <taxon>Salmoninae</taxon>
        <taxon>Hucho</taxon>
    </lineage>
</organism>
<dbReference type="STRING" id="62062.ENSHHUP00000072135"/>
<reference evidence="3" key="1">
    <citation type="submission" date="2018-06" db="EMBL/GenBank/DDBJ databases">
        <title>Genome assembly of Danube salmon.</title>
        <authorList>
            <person name="Macqueen D.J."/>
            <person name="Gundappa M.K."/>
        </authorList>
    </citation>
    <scope>NUCLEOTIDE SEQUENCE [LARGE SCALE GENOMIC DNA]</scope>
</reference>
<dbReference type="PANTHER" id="PTHR33064:SF37">
    <property type="entry name" value="RIBONUCLEASE H"/>
    <property type="match status" value="1"/>
</dbReference>
<dbReference type="PANTHER" id="PTHR33064">
    <property type="entry name" value="POL PROTEIN"/>
    <property type="match status" value="1"/>
</dbReference>
<dbReference type="Pfam" id="PF17919">
    <property type="entry name" value="RT_RNaseH_2"/>
    <property type="match status" value="1"/>
</dbReference>
<dbReference type="InterPro" id="IPR051320">
    <property type="entry name" value="Viral_Replic_Matur_Polypro"/>
</dbReference>
<dbReference type="GeneTree" id="ENSGT00940000178873"/>
<dbReference type="InterPro" id="IPR041577">
    <property type="entry name" value="RT_RNaseH_2"/>
</dbReference>
<evidence type="ECO:0000313" key="2">
    <source>
        <dbReference type="Ensembl" id="ENSHHUP00000072135.1"/>
    </source>
</evidence>
<dbReference type="Proteomes" id="UP000314982">
    <property type="component" value="Unassembled WGS sequence"/>
</dbReference>
<dbReference type="SUPFAM" id="SSF56672">
    <property type="entry name" value="DNA/RNA polymerases"/>
    <property type="match status" value="1"/>
</dbReference>
<protein>
    <recommendedName>
        <fullName evidence="1">Reverse transcriptase/retrotransposon-derived protein RNase H-like domain-containing protein</fullName>
    </recommendedName>
</protein>
<sequence>MDWPPDGVSTQLGGGIPLREMVRQSGARNLHASLSWTPEASDAFARLKSDLSVAAALSAPNYRSTFHLDVSEKEGFTSSILYQKQEGGGRRVLMYHSSKLDHIELGQTTCSRYVAAVAKAIEKTWEGKDTCW</sequence>
<dbReference type="AlphaFoldDB" id="A0A4W5QDT9"/>
<evidence type="ECO:0000259" key="1">
    <source>
        <dbReference type="Pfam" id="PF17919"/>
    </source>
</evidence>
<proteinExistence type="predicted"/>
<feature type="domain" description="Reverse transcriptase/retrotransposon-derived protein RNase H-like" evidence="1">
    <location>
        <begin position="36"/>
        <end position="124"/>
    </location>
</feature>
<dbReference type="Ensembl" id="ENSHHUT00000074525.1">
    <property type="protein sequence ID" value="ENSHHUP00000072135.1"/>
    <property type="gene ID" value="ENSHHUG00000042349.1"/>
</dbReference>
<dbReference type="Gene3D" id="3.10.20.370">
    <property type="match status" value="1"/>
</dbReference>
<dbReference type="InterPro" id="IPR043502">
    <property type="entry name" value="DNA/RNA_pol_sf"/>
</dbReference>
<reference evidence="2" key="2">
    <citation type="submission" date="2025-08" db="UniProtKB">
        <authorList>
            <consortium name="Ensembl"/>
        </authorList>
    </citation>
    <scope>IDENTIFICATION</scope>
</reference>
<reference evidence="2" key="3">
    <citation type="submission" date="2025-09" db="UniProtKB">
        <authorList>
            <consortium name="Ensembl"/>
        </authorList>
    </citation>
    <scope>IDENTIFICATION</scope>
</reference>
<accession>A0A4W5QDT9</accession>
<name>A0A4W5QDT9_9TELE</name>